<comment type="caution">
    <text evidence="6">Lacks conserved residue(s) required for the propagation of feature annotation.</text>
</comment>
<protein>
    <recommendedName>
        <fullName evidence="6">GDT1 family protein</fullName>
    </recommendedName>
</protein>
<gene>
    <name evidence="7" type="ORF">F4553_004230</name>
</gene>
<keyword evidence="5 6" id="KW-0472">Membrane</keyword>
<keyword evidence="4 6" id="KW-1133">Transmembrane helix</keyword>
<evidence type="ECO:0000256" key="2">
    <source>
        <dbReference type="ARBA" id="ARBA00009190"/>
    </source>
</evidence>
<reference evidence="7 8" key="1">
    <citation type="submission" date="2020-08" db="EMBL/GenBank/DDBJ databases">
        <title>Sequencing the genomes of 1000 actinobacteria strains.</title>
        <authorList>
            <person name="Klenk H.-P."/>
        </authorList>
    </citation>
    <scope>NUCLEOTIDE SEQUENCE [LARGE SCALE GENOMIC DNA]</scope>
    <source>
        <strain evidence="7 8">DSM 45362</strain>
    </source>
</reference>
<evidence type="ECO:0000313" key="7">
    <source>
        <dbReference type="EMBL" id="MBB5870851.1"/>
    </source>
</evidence>
<dbReference type="Proteomes" id="UP000587527">
    <property type="component" value="Unassembled WGS sequence"/>
</dbReference>
<feature type="transmembrane region" description="Helical" evidence="6">
    <location>
        <begin position="69"/>
        <end position="88"/>
    </location>
</feature>
<accession>A0A841BVT5</accession>
<proteinExistence type="inferred from homology"/>
<evidence type="ECO:0000256" key="6">
    <source>
        <dbReference type="RuleBase" id="RU365102"/>
    </source>
</evidence>
<evidence type="ECO:0000256" key="5">
    <source>
        <dbReference type="ARBA" id="ARBA00023136"/>
    </source>
</evidence>
<keyword evidence="8" id="KW-1185">Reference proteome</keyword>
<dbReference type="InterPro" id="IPR001727">
    <property type="entry name" value="GDT1-like"/>
</dbReference>
<comment type="subcellular location">
    <subcellularLocation>
        <location evidence="1 6">Membrane</location>
        <topology evidence="1 6">Multi-pass membrane protein</topology>
    </subcellularLocation>
</comment>
<feature type="transmembrane region" description="Helical" evidence="6">
    <location>
        <begin position="179"/>
        <end position="200"/>
    </location>
</feature>
<evidence type="ECO:0000256" key="1">
    <source>
        <dbReference type="ARBA" id="ARBA00004141"/>
    </source>
</evidence>
<feature type="transmembrane region" description="Helical" evidence="6">
    <location>
        <begin position="149"/>
        <end position="172"/>
    </location>
</feature>
<dbReference type="GO" id="GO:0016020">
    <property type="term" value="C:membrane"/>
    <property type="evidence" value="ECO:0007669"/>
    <property type="project" value="UniProtKB-SubCell"/>
</dbReference>
<dbReference type="PANTHER" id="PTHR12608">
    <property type="entry name" value="TRANSMEMBRANE PROTEIN HTP-1 RELATED"/>
    <property type="match status" value="1"/>
</dbReference>
<evidence type="ECO:0000313" key="8">
    <source>
        <dbReference type="Proteomes" id="UP000587527"/>
    </source>
</evidence>
<feature type="transmembrane region" description="Helical" evidence="6">
    <location>
        <begin position="39"/>
        <end position="62"/>
    </location>
</feature>
<organism evidence="7 8">
    <name type="scientific">Allocatelliglobosispora scoriae</name>
    <dbReference type="NCBI Taxonomy" id="643052"/>
    <lineage>
        <taxon>Bacteria</taxon>
        <taxon>Bacillati</taxon>
        <taxon>Actinomycetota</taxon>
        <taxon>Actinomycetes</taxon>
        <taxon>Micromonosporales</taxon>
        <taxon>Micromonosporaceae</taxon>
        <taxon>Allocatelliglobosispora</taxon>
    </lineage>
</organism>
<dbReference type="GO" id="GO:0046873">
    <property type="term" value="F:metal ion transmembrane transporter activity"/>
    <property type="evidence" value="ECO:0007669"/>
    <property type="project" value="InterPro"/>
</dbReference>
<dbReference type="RefSeq" id="WP_184838518.1">
    <property type="nucleotide sequence ID" value="NZ_JACHMN010000002.1"/>
</dbReference>
<evidence type="ECO:0000256" key="4">
    <source>
        <dbReference type="ARBA" id="ARBA00022989"/>
    </source>
</evidence>
<dbReference type="EMBL" id="JACHMN010000002">
    <property type="protein sequence ID" value="MBB5870851.1"/>
    <property type="molecule type" value="Genomic_DNA"/>
</dbReference>
<dbReference type="Pfam" id="PF01169">
    <property type="entry name" value="GDT1"/>
    <property type="match status" value="2"/>
</dbReference>
<dbReference type="PANTHER" id="PTHR12608:SF1">
    <property type="entry name" value="TRANSMEMBRANE PROTEIN 165"/>
    <property type="match status" value="1"/>
</dbReference>
<name>A0A841BVT5_9ACTN</name>
<comment type="caution">
    <text evidence="7">The sequence shown here is derived from an EMBL/GenBank/DDBJ whole genome shotgun (WGS) entry which is preliminary data.</text>
</comment>
<comment type="similarity">
    <text evidence="2 6">Belongs to the GDT1 family.</text>
</comment>
<evidence type="ECO:0000256" key="3">
    <source>
        <dbReference type="ARBA" id="ARBA00022692"/>
    </source>
</evidence>
<sequence length="201" mass="21246">MEWISAFLTAFVLIVPVELPDKTFVATLVLGTRYRPWPVWIGVTAAFGVQCLVAVVAGTLISKLPATPVKLFAAVMFAIGAVVLFRGARKADAEGAEQEKEYEQKVTESRTGLRAATASFLVLFAAEWGDLSQLITAGLVASGRPGVPVFFGAWFGLAAVAGAAVLLGRWLLKRVRLSVIRYVGAGVCAVLAAVTVISLVP</sequence>
<keyword evidence="3 6" id="KW-0812">Transmembrane</keyword>
<dbReference type="AlphaFoldDB" id="A0A841BVT5"/>